<gene>
    <name evidence="1" type="ORF">PCANC_12121</name>
</gene>
<proteinExistence type="predicted"/>
<comment type="caution">
    <text evidence="1">The sequence shown here is derived from an EMBL/GenBank/DDBJ whole genome shotgun (WGS) entry which is preliminary data.</text>
</comment>
<dbReference type="AlphaFoldDB" id="A0A2N5UWS2"/>
<dbReference type="OrthoDB" id="2495064at2759"/>
<organism evidence="1 2">
    <name type="scientific">Puccinia coronata f. sp. avenae</name>
    <dbReference type="NCBI Taxonomy" id="200324"/>
    <lineage>
        <taxon>Eukaryota</taxon>
        <taxon>Fungi</taxon>
        <taxon>Dikarya</taxon>
        <taxon>Basidiomycota</taxon>
        <taxon>Pucciniomycotina</taxon>
        <taxon>Pucciniomycetes</taxon>
        <taxon>Pucciniales</taxon>
        <taxon>Pucciniaceae</taxon>
        <taxon>Puccinia</taxon>
    </lineage>
</organism>
<dbReference type="EMBL" id="PGCJ01000160">
    <property type="protein sequence ID" value="PLW42213.1"/>
    <property type="molecule type" value="Genomic_DNA"/>
</dbReference>
<protein>
    <submittedName>
        <fullName evidence="1">Uncharacterized protein</fullName>
    </submittedName>
</protein>
<reference evidence="1 2" key="1">
    <citation type="submission" date="2017-11" db="EMBL/GenBank/DDBJ databases">
        <title>De novo assembly and phasing of dikaryotic genomes from two isolates of Puccinia coronata f. sp. avenae, the causal agent of oat crown rust.</title>
        <authorList>
            <person name="Miller M.E."/>
            <person name="Zhang Y."/>
            <person name="Omidvar V."/>
            <person name="Sperschneider J."/>
            <person name="Schwessinger B."/>
            <person name="Raley C."/>
            <person name="Palmer J.M."/>
            <person name="Garnica D."/>
            <person name="Upadhyaya N."/>
            <person name="Rathjen J."/>
            <person name="Taylor J.M."/>
            <person name="Park R.F."/>
            <person name="Dodds P.N."/>
            <person name="Hirsch C.D."/>
            <person name="Kianian S.F."/>
            <person name="Figueroa M."/>
        </authorList>
    </citation>
    <scope>NUCLEOTIDE SEQUENCE [LARGE SCALE GENOMIC DNA]</scope>
    <source>
        <strain evidence="1">12NC29</strain>
    </source>
</reference>
<keyword evidence="2" id="KW-1185">Reference proteome</keyword>
<evidence type="ECO:0000313" key="1">
    <source>
        <dbReference type="EMBL" id="PLW42213.1"/>
    </source>
</evidence>
<dbReference type="Proteomes" id="UP000235388">
    <property type="component" value="Unassembled WGS sequence"/>
</dbReference>
<name>A0A2N5UWS2_9BASI</name>
<accession>A0A2N5UWS2</accession>
<evidence type="ECO:0000313" key="2">
    <source>
        <dbReference type="Proteomes" id="UP000235388"/>
    </source>
</evidence>
<sequence length="170" mass="19785">MARQTGQKTIRIELLSDRVFVAQIRNRGHGSASCEYQHLIVIPTRDDCVGYGLRPSTAREGFYEVAIVPFQSQRLMFRQARPTLPIIRLGIPRHPDGTNDFRRRILNTKHTVWYRSIHGQWCCRDWVLEVLYAELDLDAFPQQRLWKLIDHLEQRRGSSAVLSPSSETNN</sequence>